<comment type="caution">
    <text evidence="2">The sequence shown here is derived from an EMBL/GenBank/DDBJ whole genome shotgun (WGS) entry which is preliminary data.</text>
</comment>
<evidence type="ECO:0000256" key="1">
    <source>
        <dbReference type="SAM" id="Phobius"/>
    </source>
</evidence>
<keyword evidence="1" id="KW-0812">Transmembrane</keyword>
<accession>A0A813F9F1</accession>
<dbReference type="EMBL" id="CAJNNV010020114">
    <property type="protein sequence ID" value="CAE8606944.1"/>
    <property type="molecule type" value="Genomic_DNA"/>
</dbReference>
<name>A0A813F9F1_POLGL</name>
<sequence length="343" mass="37433">MTPSSLEEQLLQNPSPQPRSCLRLKLLAAGGVALILVLATWLRYVVGLVYLDGYDRDRFIQCTFHALPDMPCPPNQLELPSGSCWLGAPLRRLLLLSDGLSSPQAEEAFQRILQLAADARHESADKRVVLVLDAAYDAWGASSPYDFCIMRTRELVALGASAVTCVLLDPVARARMGKTALAEGSPSEAFGVAIHAMDDDYILRELSQAVAVWMEMGSPIFLLAALRRRLKLSGQDRASQLTFGDVIRGRVLDGSGTFAYVGVSAGSMLAGDDLSFVYRDFHVTSLGLSLVHNCSFWPHALVQDGAWLSIFSVRQHTGMIEIPDCHPLVDWGEGLQYLSSVCP</sequence>
<feature type="transmembrane region" description="Helical" evidence="1">
    <location>
        <begin position="155"/>
        <end position="172"/>
    </location>
</feature>
<reference evidence="2" key="1">
    <citation type="submission" date="2021-02" db="EMBL/GenBank/DDBJ databases">
        <authorList>
            <person name="Dougan E. K."/>
            <person name="Rhodes N."/>
            <person name="Thang M."/>
            <person name="Chan C."/>
        </authorList>
    </citation>
    <scope>NUCLEOTIDE SEQUENCE</scope>
</reference>
<proteinExistence type="predicted"/>
<dbReference type="Proteomes" id="UP000654075">
    <property type="component" value="Unassembled WGS sequence"/>
</dbReference>
<keyword evidence="1" id="KW-1133">Transmembrane helix</keyword>
<keyword evidence="3" id="KW-1185">Reference proteome</keyword>
<protein>
    <submittedName>
        <fullName evidence="2">Uncharacterized protein</fullName>
    </submittedName>
</protein>
<organism evidence="2 3">
    <name type="scientific">Polarella glacialis</name>
    <name type="common">Dinoflagellate</name>
    <dbReference type="NCBI Taxonomy" id="89957"/>
    <lineage>
        <taxon>Eukaryota</taxon>
        <taxon>Sar</taxon>
        <taxon>Alveolata</taxon>
        <taxon>Dinophyceae</taxon>
        <taxon>Suessiales</taxon>
        <taxon>Suessiaceae</taxon>
        <taxon>Polarella</taxon>
    </lineage>
</organism>
<evidence type="ECO:0000313" key="2">
    <source>
        <dbReference type="EMBL" id="CAE8606944.1"/>
    </source>
</evidence>
<gene>
    <name evidence="2" type="ORF">PGLA1383_LOCUS24894</name>
</gene>
<feature type="transmembrane region" description="Helical" evidence="1">
    <location>
        <begin position="26"/>
        <end position="51"/>
    </location>
</feature>
<evidence type="ECO:0000313" key="3">
    <source>
        <dbReference type="Proteomes" id="UP000654075"/>
    </source>
</evidence>
<keyword evidence="1" id="KW-0472">Membrane</keyword>
<dbReference type="AlphaFoldDB" id="A0A813F9F1"/>
<dbReference type="Gene3D" id="3.40.50.880">
    <property type="match status" value="1"/>
</dbReference>
<dbReference type="InterPro" id="IPR029062">
    <property type="entry name" value="Class_I_gatase-like"/>
</dbReference>